<dbReference type="Proteomes" id="UP000612585">
    <property type="component" value="Unassembled WGS sequence"/>
</dbReference>
<protein>
    <submittedName>
        <fullName evidence="2">Uncharacterized protein</fullName>
    </submittedName>
</protein>
<feature type="transmembrane region" description="Helical" evidence="1">
    <location>
        <begin position="175"/>
        <end position="196"/>
    </location>
</feature>
<feature type="transmembrane region" description="Helical" evidence="1">
    <location>
        <begin position="87"/>
        <end position="109"/>
    </location>
</feature>
<dbReference type="InterPro" id="IPR047928">
    <property type="entry name" value="Perm_prefix_1"/>
</dbReference>
<organism evidence="2 3">
    <name type="scientific">Virgisporangium aurantiacum</name>
    <dbReference type="NCBI Taxonomy" id="175570"/>
    <lineage>
        <taxon>Bacteria</taxon>
        <taxon>Bacillati</taxon>
        <taxon>Actinomycetota</taxon>
        <taxon>Actinomycetes</taxon>
        <taxon>Micromonosporales</taxon>
        <taxon>Micromonosporaceae</taxon>
        <taxon>Virgisporangium</taxon>
    </lineage>
</organism>
<accession>A0A8J4E390</accession>
<sequence>MTTSLIDRYVRTALRRVPEQERADIDRELRASIDDAVDARVENGEPREAAIEQTLLELGDPELLADRYAGRRQVLIGPDLYPIWRRLLVLLLSVVLPIVVGVVVVVTILEDGAVGSVIGAAVTTALTTAVHMAFWTTAVFAVLERTGVVRGNLRSAWTPADLPKYQPESQTTGQLAAGVAWPLLLIVALVLQQFTFTDEPVLDPANWSFWWPFLIAVLLLECVYAVWVSRRGAWSHTVTLVNAGLAVLFWGPVIWLLASHNFFNPEFIAGLDWDTSDPLGWLTTTCLIVAVASAVYDVVEVAVKAERTRRGLPTQVAGVR</sequence>
<evidence type="ECO:0000256" key="1">
    <source>
        <dbReference type="SAM" id="Phobius"/>
    </source>
</evidence>
<keyword evidence="3" id="KW-1185">Reference proteome</keyword>
<reference evidence="2" key="1">
    <citation type="submission" date="2021-01" db="EMBL/GenBank/DDBJ databases">
        <title>Whole genome shotgun sequence of Virgisporangium aurantiacum NBRC 16421.</title>
        <authorList>
            <person name="Komaki H."/>
            <person name="Tamura T."/>
        </authorList>
    </citation>
    <scope>NUCLEOTIDE SEQUENCE</scope>
    <source>
        <strain evidence="2">NBRC 16421</strain>
    </source>
</reference>
<evidence type="ECO:0000313" key="3">
    <source>
        <dbReference type="Proteomes" id="UP000612585"/>
    </source>
</evidence>
<comment type="caution">
    <text evidence="2">The sequence shown here is derived from an EMBL/GenBank/DDBJ whole genome shotgun (WGS) entry which is preliminary data.</text>
</comment>
<feature type="transmembrane region" description="Helical" evidence="1">
    <location>
        <begin position="208"/>
        <end position="227"/>
    </location>
</feature>
<dbReference type="AlphaFoldDB" id="A0A8J4E390"/>
<dbReference type="NCBIfam" id="NF038403">
    <property type="entry name" value="perm_prefix_1"/>
    <property type="match status" value="1"/>
</dbReference>
<feature type="transmembrane region" description="Helical" evidence="1">
    <location>
        <begin position="115"/>
        <end position="143"/>
    </location>
</feature>
<keyword evidence="1" id="KW-0812">Transmembrane</keyword>
<keyword evidence="1" id="KW-0472">Membrane</keyword>
<dbReference type="EMBL" id="BOPG01000049">
    <property type="protein sequence ID" value="GIJ59846.1"/>
    <property type="molecule type" value="Genomic_DNA"/>
</dbReference>
<proteinExistence type="predicted"/>
<dbReference type="RefSeq" id="WP_204003127.1">
    <property type="nucleotide sequence ID" value="NZ_BOPG01000049.1"/>
</dbReference>
<name>A0A8J4E390_9ACTN</name>
<keyword evidence="1" id="KW-1133">Transmembrane helix</keyword>
<feature type="transmembrane region" description="Helical" evidence="1">
    <location>
        <begin position="278"/>
        <end position="299"/>
    </location>
</feature>
<feature type="transmembrane region" description="Helical" evidence="1">
    <location>
        <begin position="239"/>
        <end position="258"/>
    </location>
</feature>
<dbReference type="Pfam" id="PF22564">
    <property type="entry name" value="HAAS"/>
    <property type="match status" value="1"/>
</dbReference>
<gene>
    <name evidence="2" type="ORF">Vau01_073620</name>
</gene>
<evidence type="ECO:0000313" key="2">
    <source>
        <dbReference type="EMBL" id="GIJ59846.1"/>
    </source>
</evidence>